<feature type="active site" evidence="2">
    <location>
        <position position="650"/>
    </location>
</feature>
<evidence type="ECO:0000259" key="3">
    <source>
        <dbReference type="PROSITE" id="PS51786"/>
    </source>
</evidence>
<keyword evidence="2" id="KW-0378">Hydrolase</keyword>
<name>A0A419V713_9BACL</name>
<comment type="caution">
    <text evidence="4">The sequence shown here is derived from an EMBL/GenBank/DDBJ whole genome shotgun (WGS) entry which is preliminary data.</text>
</comment>
<evidence type="ECO:0000256" key="2">
    <source>
        <dbReference type="PROSITE-ProRule" id="PRU01122"/>
    </source>
</evidence>
<dbReference type="Gene3D" id="3.30.230.10">
    <property type="match status" value="1"/>
</dbReference>
<comment type="catalytic activity">
    <reaction evidence="2">
        <text>Hydrolysis of proteins in presence of ATP.</text>
        <dbReference type="EC" id="3.4.21.53"/>
    </reaction>
</comment>
<dbReference type="InterPro" id="IPR020568">
    <property type="entry name" value="Ribosomal_Su5_D2-typ_SF"/>
</dbReference>
<dbReference type="GO" id="GO:0005524">
    <property type="term" value="F:ATP binding"/>
    <property type="evidence" value="ECO:0007669"/>
    <property type="project" value="InterPro"/>
</dbReference>
<feature type="active site" evidence="2">
    <location>
        <position position="693"/>
    </location>
</feature>
<dbReference type="Gene3D" id="1.10.8.60">
    <property type="match status" value="1"/>
</dbReference>
<dbReference type="GO" id="GO:0030163">
    <property type="term" value="P:protein catabolic process"/>
    <property type="evidence" value="ECO:0007669"/>
    <property type="project" value="InterPro"/>
</dbReference>
<comment type="similarity">
    <text evidence="2">Belongs to the peptidase S16 family.</text>
</comment>
<dbReference type="RefSeq" id="WP_147419340.1">
    <property type="nucleotide sequence ID" value="NZ_RAPK01000007.1"/>
</dbReference>
<dbReference type="GO" id="GO:0006508">
    <property type="term" value="P:proteolysis"/>
    <property type="evidence" value="ECO:0007669"/>
    <property type="project" value="UniProtKB-KW"/>
</dbReference>
<dbReference type="InterPro" id="IPR027065">
    <property type="entry name" value="Lon_Prtase"/>
</dbReference>
<reference evidence="4 5" key="1">
    <citation type="submission" date="2018-09" db="EMBL/GenBank/DDBJ databases">
        <title>Genomic Encyclopedia of Archaeal and Bacterial Type Strains, Phase II (KMG-II): from individual species to whole genera.</title>
        <authorList>
            <person name="Goeker M."/>
        </authorList>
    </citation>
    <scope>NUCLEOTIDE SEQUENCE [LARGE SCALE GENOMIC DNA]</scope>
    <source>
        <strain evidence="4 5">DSM 17008</strain>
    </source>
</reference>
<keyword evidence="1 2" id="KW-0645">Protease</keyword>
<dbReference type="AlphaFoldDB" id="A0A419V713"/>
<dbReference type="InterPro" id="IPR008269">
    <property type="entry name" value="Lon_proteolytic"/>
</dbReference>
<evidence type="ECO:0000313" key="4">
    <source>
        <dbReference type="EMBL" id="RKD75759.1"/>
    </source>
</evidence>
<dbReference type="Pfam" id="PF20436">
    <property type="entry name" value="LonB_AAA-LID"/>
    <property type="match status" value="1"/>
</dbReference>
<dbReference type="InterPro" id="IPR041699">
    <property type="entry name" value="AAA_32"/>
</dbReference>
<protein>
    <recommendedName>
        <fullName evidence="2">endopeptidase La</fullName>
        <ecNumber evidence="2">3.4.21.53</ecNumber>
    </recommendedName>
</protein>
<dbReference type="InterPro" id="IPR046843">
    <property type="entry name" value="LonB_AAA-LID"/>
</dbReference>
<dbReference type="PANTHER" id="PTHR10046">
    <property type="entry name" value="ATP DEPENDENT LON PROTEASE FAMILY MEMBER"/>
    <property type="match status" value="1"/>
</dbReference>
<dbReference type="OrthoDB" id="9758568at2"/>
<dbReference type="Gene3D" id="3.40.50.300">
    <property type="entry name" value="P-loop containing nucleotide triphosphate hydrolases"/>
    <property type="match status" value="2"/>
</dbReference>
<dbReference type="Proteomes" id="UP000285120">
    <property type="component" value="Unassembled WGS sequence"/>
</dbReference>
<accession>A0A419V713</accession>
<dbReference type="Pfam" id="PF05362">
    <property type="entry name" value="Lon_C"/>
    <property type="match status" value="1"/>
</dbReference>
<proteinExistence type="inferred from homology"/>
<gene>
    <name evidence="4" type="ORF">ATL39_1462</name>
</gene>
<dbReference type="EC" id="3.4.21.53" evidence="2"/>
<dbReference type="InterPro" id="IPR014721">
    <property type="entry name" value="Ribsml_uS5_D2-typ_fold_subgr"/>
</dbReference>
<evidence type="ECO:0000313" key="5">
    <source>
        <dbReference type="Proteomes" id="UP000285120"/>
    </source>
</evidence>
<keyword evidence="5" id="KW-1185">Reference proteome</keyword>
<dbReference type="InterPro" id="IPR027417">
    <property type="entry name" value="P-loop_NTPase"/>
</dbReference>
<dbReference type="GO" id="GO:0004176">
    <property type="term" value="F:ATP-dependent peptidase activity"/>
    <property type="evidence" value="ECO:0007669"/>
    <property type="project" value="UniProtKB-UniRule"/>
</dbReference>
<keyword evidence="2" id="KW-0720">Serine protease</keyword>
<dbReference type="EMBL" id="RAPK01000007">
    <property type="protein sequence ID" value="RKD75759.1"/>
    <property type="molecule type" value="Genomic_DNA"/>
</dbReference>
<dbReference type="PRINTS" id="PR00830">
    <property type="entry name" value="ENDOLAPTASE"/>
</dbReference>
<dbReference type="GO" id="GO:0004252">
    <property type="term" value="F:serine-type endopeptidase activity"/>
    <property type="evidence" value="ECO:0007669"/>
    <property type="project" value="UniProtKB-UniRule"/>
</dbReference>
<dbReference type="InterPro" id="IPR046844">
    <property type="entry name" value="Lon-like_helical"/>
</dbReference>
<feature type="domain" description="Lon proteolytic" evidence="3">
    <location>
        <begin position="560"/>
        <end position="755"/>
    </location>
</feature>
<sequence length="792" mass="89153">MICRQDLILSPEQLAARCDPDSFSFETTKELKKTPIELIGQGQAQEAMEFGLQMKHDGHHIFLAGPGGTGRTTFARLKTEQAAVKQAAPADIVYIHNFDFPSTPAFIEFPAGEGNLFAAHLEEMMNEIKEEINKALTGDSFEQQKMNMAQIQENELHDKWQELEKRALDQQFALDKKQQGVVAVPLTKEGVPHSEESFQELDETTKQKIMEKSKILTKDVNATLRQQQIMRRSIKKKWQDAEELMVGRAVYGPIEEMIEAYTGVPKAVAYIENIRSEIIKKWKTLFHEKDEKNRGDIPVIFSVNVLVSHKKEQGAPVIYETYPSYANLFGKVDQKPVLPSLETDFSMLTGGALHRANGGFLILEAAELLSHPYSWQALKQMLRSGLLRMEALADEAAGVSRSLLKPEPLPVNMKVILIGTASLFDYLFQTDEVFRKLFRVKVEFETSMDRTFRHIEEYAAFIAYICRRNQLLHVHKQALAKIIDYSTRLVNDKRKLSARFHLIAELLMEADYWARKDEAAFIKAEHIKRARNEKQSRTNQMEKLMQDAIDEGTIMISTDGKAVGQINALVVSKRGELSFGLPTRVSARTYVGRNGIVNIDRESFLTGPIHTKGLHILSGYLQAEFAQDDPLPLAASITFEQSYNMVDGDSASSTELYALLSSLAQIPLRQDIAVTGSVNQFGDVQPIGGVNEKIEGFYAVCKRRGLSGTHGVIIPKLNSRNLMLRNEIIEAVEKGLFHIWAVSSIKEGMEILTGVPGGERTADGLYEKQSVYGMVQQRITAMVNKMKKIDRK</sequence>
<dbReference type="Pfam" id="PF13654">
    <property type="entry name" value="AAA_32"/>
    <property type="match status" value="1"/>
</dbReference>
<dbReference type="SUPFAM" id="SSF52540">
    <property type="entry name" value="P-loop containing nucleoside triphosphate hydrolases"/>
    <property type="match status" value="1"/>
</dbReference>
<dbReference type="PROSITE" id="PS51786">
    <property type="entry name" value="LON_PROTEOLYTIC"/>
    <property type="match status" value="1"/>
</dbReference>
<organism evidence="4 5">
    <name type="scientific">Sinobaca qinghaiensis</name>
    <dbReference type="NCBI Taxonomy" id="342944"/>
    <lineage>
        <taxon>Bacteria</taxon>
        <taxon>Bacillati</taxon>
        <taxon>Bacillota</taxon>
        <taxon>Bacilli</taxon>
        <taxon>Bacillales</taxon>
        <taxon>Sporolactobacillaceae</taxon>
        <taxon>Sinobaca</taxon>
    </lineage>
</organism>
<dbReference type="SUPFAM" id="SSF54211">
    <property type="entry name" value="Ribosomal protein S5 domain 2-like"/>
    <property type="match status" value="1"/>
</dbReference>
<evidence type="ECO:0000256" key="1">
    <source>
        <dbReference type="ARBA" id="ARBA00022670"/>
    </source>
</evidence>
<dbReference type="Pfam" id="PF20437">
    <property type="entry name" value="LonC_helical"/>
    <property type="match status" value="1"/>
</dbReference>